<evidence type="ECO:0000313" key="1">
    <source>
        <dbReference type="EMBL" id="XFO68718.1"/>
    </source>
</evidence>
<keyword evidence="2" id="KW-1185">Reference proteome</keyword>
<proteinExistence type="predicted"/>
<organism evidence="1 2">
    <name type="scientific">Sporomusa silvacetica DSM 10669</name>
    <dbReference type="NCBI Taxonomy" id="1123289"/>
    <lineage>
        <taxon>Bacteria</taxon>
        <taxon>Bacillati</taxon>
        <taxon>Bacillota</taxon>
        <taxon>Negativicutes</taxon>
        <taxon>Selenomonadales</taxon>
        <taxon>Sporomusaceae</taxon>
        <taxon>Sporomusa</taxon>
    </lineage>
</organism>
<reference evidence="1" key="1">
    <citation type="submission" date="2024-05" db="EMBL/GenBank/DDBJ databases">
        <title>Isolation and characterization of Sporomusa carbonis sp. nov., a carboxydotrophic hydrogenogen in the genus of Sporomusa isolated from a charcoal burning pile.</title>
        <authorList>
            <person name="Boeer T."/>
            <person name="Rosenbaum F."/>
            <person name="Eysell L."/>
            <person name="Mueller V."/>
            <person name="Daniel R."/>
            <person name="Poehlein A."/>
        </authorList>
    </citation>
    <scope>NUCLEOTIDE SEQUENCE [LARGE SCALE GENOMIC DNA]</scope>
    <source>
        <strain evidence="1">DSM 10669</strain>
    </source>
</reference>
<name>A0ABZ3ITG8_9FIRM</name>
<accession>A0ABZ3ITG8</accession>
<gene>
    <name evidence="1" type="ORF">SPSIL_049410</name>
</gene>
<protein>
    <recommendedName>
        <fullName evidence="3">Iron-sulfur cluster insertion protein ErpA</fullName>
    </recommendedName>
</protein>
<evidence type="ECO:0000313" key="2">
    <source>
        <dbReference type="Proteomes" id="UP000216752"/>
    </source>
</evidence>
<evidence type="ECO:0008006" key="3">
    <source>
        <dbReference type="Google" id="ProtNLM"/>
    </source>
</evidence>
<sequence>MNIIIEPAARDYIMKKNKDKAITLTVARRPGSC</sequence>
<dbReference type="EMBL" id="CP155573">
    <property type="protein sequence ID" value="XFO68718.1"/>
    <property type="molecule type" value="Genomic_DNA"/>
</dbReference>
<dbReference type="Proteomes" id="UP000216752">
    <property type="component" value="Chromosome"/>
</dbReference>